<evidence type="ECO:0000256" key="1">
    <source>
        <dbReference type="SAM" id="Phobius"/>
    </source>
</evidence>
<feature type="transmembrane region" description="Helical" evidence="1">
    <location>
        <begin position="65"/>
        <end position="85"/>
    </location>
</feature>
<keyword evidence="3" id="KW-1185">Reference proteome</keyword>
<evidence type="ECO:0000313" key="2">
    <source>
        <dbReference type="EMBL" id="MCU9612349.1"/>
    </source>
</evidence>
<name>A0AAE3IRY2_9BACI</name>
<dbReference type="Proteomes" id="UP001209318">
    <property type="component" value="Unassembled WGS sequence"/>
</dbReference>
<proteinExistence type="predicted"/>
<keyword evidence="1" id="KW-0812">Transmembrane</keyword>
<protein>
    <submittedName>
        <fullName evidence="2">Uncharacterized protein</fullName>
    </submittedName>
</protein>
<dbReference type="RefSeq" id="WP_263071481.1">
    <property type="nucleotide sequence ID" value="NZ_JAOUSF010000001.1"/>
</dbReference>
<sequence>MSVEQYRSLCHRYRGRAVQIRTRDGRVHRGLIMNVGNNRVYLRSFDGSRRNLGGFGYGYYGAGYGFTYGLALGAITSLVLLPFFFW</sequence>
<keyword evidence="1" id="KW-0472">Membrane</keyword>
<evidence type="ECO:0000313" key="3">
    <source>
        <dbReference type="Proteomes" id="UP001209318"/>
    </source>
</evidence>
<dbReference type="EMBL" id="JAOUSF010000001">
    <property type="protein sequence ID" value="MCU9612349.1"/>
    <property type="molecule type" value="Genomic_DNA"/>
</dbReference>
<organism evidence="2 3">
    <name type="scientific">Perspicuibacillus lycopersici</name>
    <dbReference type="NCBI Taxonomy" id="1325689"/>
    <lineage>
        <taxon>Bacteria</taxon>
        <taxon>Bacillati</taxon>
        <taxon>Bacillota</taxon>
        <taxon>Bacilli</taxon>
        <taxon>Bacillales</taxon>
        <taxon>Bacillaceae</taxon>
        <taxon>Perspicuibacillus</taxon>
    </lineage>
</organism>
<keyword evidence="1" id="KW-1133">Transmembrane helix</keyword>
<accession>A0AAE3IRY2</accession>
<gene>
    <name evidence="2" type="ORF">OEV98_02080</name>
</gene>
<comment type="caution">
    <text evidence="2">The sequence shown here is derived from an EMBL/GenBank/DDBJ whole genome shotgun (WGS) entry which is preliminary data.</text>
</comment>
<reference evidence="2" key="1">
    <citation type="submission" date="2022-10" db="EMBL/GenBank/DDBJ databases">
        <title>Description of Fervidibacillus gen. nov. in the family Fervidibacillaceae fam. nov. with two species, Fervidibacillus albus sp. nov., and Fervidibacillus halotolerans sp. nov., isolated from tidal flat sediments.</title>
        <authorList>
            <person name="Kwon K.K."/>
            <person name="Yang S.-H."/>
        </authorList>
    </citation>
    <scope>NUCLEOTIDE SEQUENCE</scope>
    <source>
        <strain evidence="2">JCM 19140</strain>
    </source>
</reference>
<dbReference type="AlphaFoldDB" id="A0AAE3IRY2"/>